<reference evidence="11 13" key="2">
    <citation type="submission" date="2020-08" db="EMBL/GenBank/DDBJ databases">
        <title>Sequencing the genomes of 1000 actinobacteria strains.</title>
        <authorList>
            <person name="Klenk H.-P."/>
        </authorList>
    </citation>
    <scope>NUCLEOTIDE SEQUENCE [LARGE SCALE GENOMIC DNA]</scope>
    <source>
        <strain evidence="11 13">DSM 21065</strain>
    </source>
</reference>
<dbReference type="Proteomes" id="UP000561726">
    <property type="component" value="Unassembled WGS sequence"/>
</dbReference>
<evidence type="ECO:0000313" key="10">
    <source>
        <dbReference type="EMBL" id="KGJ73461.1"/>
    </source>
</evidence>
<evidence type="ECO:0000313" key="13">
    <source>
        <dbReference type="Proteomes" id="UP000561726"/>
    </source>
</evidence>
<dbReference type="eggNOG" id="COG1960">
    <property type="taxonomic scope" value="Bacteria"/>
</dbReference>
<dbReference type="STRING" id="1001240.GY21_11150"/>
<dbReference type="SUPFAM" id="SSF47203">
    <property type="entry name" value="Acyl-CoA dehydrogenase C-terminal domain-like"/>
    <property type="match status" value="1"/>
</dbReference>
<dbReference type="InterPro" id="IPR037069">
    <property type="entry name" value="AcylCoA_DH/ox_N_sf"/>
</dbReference>
<dbReference type="InterPro" id="IPR052161">
    <property type="entry name" value="Mycobact_Acyl-CoA_DH"/>
</dbReference>
<keyword evidence="3 6" id="KW-0285">Flavoprotein</keyword>
<dbReference type="Gene3D" id="1.10.540.10">
    <property type="entry name" value="Acyl-CoA dehydrogenase/oxidase, N-terminal domain"/>
    <property type="match status" value="1"/>
</dbReference>
<dbReference type="OrthoDB" id="2769798at2"/>
<feature type="domain" description="Acyl-CoA oxidase/dehydrogenase middle" evidence="8">
    <location>
        <begin position="129"/>
        <end position="223"/>
    </location>
</feature>
<dbReference type="InterPro" id="IPR046373">
    <property type="entry name" value="Acyl-CoA_Oxase/DH_mid-dom_sf"/>
</dbReference>
<dbReference type="InterPro" id="IPR013786">
    <property type="entry name" value="AcylCoA_DH/ox_N"/>
</dbReference>
<dbReference type="RefSeq" id="WP_035836805.1">
    <property type="nucleotide sequence ID" value="NZ_JACHBQ010000001.1"/>
</dbReference>
<dbReference type="GO" id="GO:0016627">
    <property type="term" value="F:oxidoreductase activity, acting on the CH-CH group of donors"/>
    <property type="evidence" value="ECO:0007669"/>
    <property type="project" value="InterPro"/>
</dbReference>
<accession>A0A099J541</accession>
<evidence type="ECO:0000313" key="11">
    <source>
        <dbReference type="EMBL" id="MBB5641023.1"/>
    </source>
</evidence>
<evidence type="ECO:0000259" key="8">
    <source>
        <dbReference type="Pfam" id="PF02770"/>
    </source>
</evidence>
<evidence type="ECO:0000256" key="3">
    <source>
        <dbReference type="ARBA" id="ARBA00022630"/>
    </source>
</evidence>
<keyword evidence="4 6" id="KW-0274">FAD</keyword>
<feature type="domain" description="Acyl-CoA dehydrogenase/oxidase N-terminal" evidence="9">
    <location>
        <begin position="13"/>
        <end position="123"/>
    </location>
</feature>
<sequence>MSITRFDEPAAAKFREDVSSWVHEALPTKWRTDRASLTPDEVQQAQREWDEALHAGGYAGLAWPAEYGGRGFGPIEELIYYEESSKANAPDGFGRIGRVLAGPTIIVAGTEAQKGKYLPRILDASEIWCQGFSEPGAGSDLAAVRTTAQKVAGGYVVNGQKTWTSFAQYSKRCLMLAKSSTELRRHHNLSFLLLDMEQEGVDVRPIRQISGEEEFSEVFFTNVFVADEDLVGPEHEGWGVAMTVLSNERGTTEAATRLVEATAQIDLLNRCCARHEGLDGPRLRDRCELLRWQILRATEEKAADLDWFTAGSILKVQWSELIQDSTRLGVDSGCPEHRDYWRHHYLASKAMSIYSGTNEIQRNIITDRVLKVAR</sequence>
<dbReference type="Pfam" id="PF02771">
    <property type="entry name" value="Acyl-CoA_dh_N"/>
    <property type="match status" value="1"/>
</dbReference>
<dbReference type="GO" id="GO:0005886">
    <property type="term" value="C:plasma membrane"/>
    <property type="evidence" value="ECO:0007669"/>
    <property type="project" value="TreeGrafter"/>
</dbReference>
<evidence type="ECO:0000259" key="9">
    <source>
        <dbReference type="Pfam" id="PF02771"/>
    </source>
</evidence>
<comment type="cofactor">
    <cofactor evidence="1 6">
        <name>FAD</name>
        <dbReference type="ChEBI" id="CHEBI:57692"/>
    </cofactor>
</comment>
<dbReference type="InterPro" id="IPR036250">
    <property type="entry name" value="AcylCo_DH-like_C"/>
</dbReference>
<reference evidence="10 12" key="1">
    <citation type="submission" date="2014-08" db="EMBL/GenBank/DDBJ databases">
        <authorList>
            <person name="Sisinthy S."/>
        </authorList>
    </citation>
    <scope>NUCLEOTIDE SEQUENCE [LARGE SCALE GENOMIC DNA]</scope>
    <source>
        <strain evidence="10 12">RuG17</strain>
    </source>
</reference>
<dbReference type="Pfam" id="PF02770">
    <property type="entry name" value="Acyl-CoA_dh_M"/>
    <property type="match status" value="1"/>
</dbReference>
<dbReference type="AlphaFoldDB" id="A0A099J541"/>
<dbReference type="InterPro" id="IPR009075">
    <property type="entry name" value="AcylCo_DH/oxidase_C"/>
</dbReference>
<dbReference type="SUPFAM" id="SSF56645">
    <property type="entry name" value="Acyl-CoA dehydrogenase NM domain-like"/>
    <property type="match status" value="1"/>
</dbReference>
<evidence type="ECO:0000256" key="6">
    <source>
        <dbReference type="RuleBase" id="RU362125"/>
    </source>
</evidence>
<dbReference type="GO" id="GO:0050660">
    <property type="term" value="F:flavin adenine dinucleotide binding"/>
    <property type="evidence" value="ECO:0007669"/>
    <property type="project" value="InterPro"/>
</dbReference>
<keyword evidence="5 6" id="KW-0560">Oxidoreductase</keyword>
<evidence type="ECO:0000256" key="1">
    <source>
        <dbReference type="ARBA" id="ARBA00001974"/>
    </source>
</evidence>
<dbReference type="Pfam" id="PF00441">
    <property type="entry name" value="Acyl-CoA_dh_1"/>
    <property type="match status" value="1"/>
</dbReference>
<evidence type="ECO:0000259" key="7">
    <source>
        <dbReference type="Pfam" id="PF00441"/>
    </source>
</evidence>
<evidence type="ECO:0000313" key="12">
    <source>
        <dbReference type="Proteomes" id="UP000029864"/>
    </source>
</evidence>
<name>A0A099J541_9MICO</name>
<feature type="domain" description="Acyl-CoA dehydrogenase/oxidase C-terminal" evidence="7">
    <location>
        <begin position="236"/>
        <end position="370"/>
    </location>
</feature>
<organism evidence="10 12">
    <name type="scientific">Cryobacterium roopkundense</name>
    <dbReference type="NCBI Taxonomy" id="1001240"/>
    <lineage>
        <taxon>Bacteria</taxon>
        <taxon>Bacillati</taxon>
        <taxon>Actinomycetota</taxon>
        <taxon>Actinomycetes</taxon>
        <taxon>Micrococcales</taxon>
        <taxon>Microbacteriaceae</taxon>
        <taxon>Cryobacterium</taxon>
    </lineage>
</organism>
<evidence type="ECO:0000256" key="4">
    <source>
        <dbReference type="ARBA" id="ARBA00022827"/>
    </source>
</evidence>
<dbReference type="PANTHER" id="PTHR43292">
    <property type="entry name" value="ACYL-COA DEHYDROGENASE"/>
    <property type="match status" value="1"/>
</dbReference>
<dbReference type="Gene3D" id="1.20.140.10">
    <property type="entry name" value="Butyryl-CoA Dehydrogenase, subunit A, domain 3"/>
    <property type="match status" value="1"/>
</dbReference>
<dbReference type="Gene3D" id="2.40.110.10">
    <property type="entry name" value="Butyryl-CoA Dehydrogenase, subunit A, domain 2"/>
    <property type="match status" value="1"/>
</dbReference>
<comment type="similarity">
    <text evidence="2 6">Belongs to the acyl-CoA dehydrogenase family.</text>
</comment>
<dbReference type="EMBL" id="JACHBQ010000001">
    <property type="protein sequence ID" value="MBB5641023.1"/>
    <property type="molecule type" value="Genomic_DNA"/>
</dbReference>
<dbReference type="PANTHER" id="PTHR43292:SF3">
    <property type="entry name" value="ACYL-COA DEHYDROGENASE FADE29"/>
    <property type="match status" value="1"/>
</dbReference>
<dbReference type="Proteomes" id="UP000029864">
    <property type="component" value="Unassembled WGS sequence"/>
</dbReference>
<dbReference type="InterPro" id="IPR006091">
    <property type="entry name" value="Acyl-CoA_Oxase/DH_mid-dom"/>
</dbReference>
<dbReference type="EMBL" id="JPXF01000043">
    <property type="protein sequence ID" value="KGJ73461.1"/>
    <property type="molecule type" value="Genomic_DNA"/>
</dbReference>
<protein>
    <submittedName>
        <fullName evidence="10 11">Acyl-CoA dehydrogenase</fullName>
    </submittedName>
</protein>
<evidence type="ECO:0000256" key="2">
    <source>
        <dbReference type="ARBA" id="ARBA00009347"/>
    </source>
</evidence>
<gene>
    <name evidence="11" type="ORF">BJ997_001571</name>
    <name evidence="10" type="ORF">GY21_11150</name>
</gene>
<evidence type="ECO:0000256" key="5">
    <source>
        <dbReference type="ARBA" id="ARBA00023002"/>
    </source>
</evidence>
<keyword evidence="12" id="KW-1185">Reference proteome</keyword>
<comment type="caution">
    <text evidence="10">The sequence shown here is derived from an EMBL/GenBank/DDBJ whole genome shotgun (WGS) entry which is preliminary data.</text>
</comment>
<proteinExistence type="inferred from homology"/>
<dbReference type="InterPro" id="IPR009100">
    <property type="entry name" value="AcylCoA_DH/oxidase_NM_dom_sf"/>
</dbReference>